<dbReference type="InterPro" id="IPR000182">
    <property type="entry name" value="GNAT_dom"/>
</dbReference>
<dbReference type="PANTHER" id="PTHR43792">
    <property type="entry name" value="GNAT FAMILY, PUTATIVE (AFU_ORTHOLOGUE AFUA_3G00765)-RELATED-RELATED"/>
    <property type="match status" value="1"/>
</dbReference>
<feature type="domain" description="N-acetyltransferase" evidence="1">
    <location>
        <begin position="13"/>
        <end position="183"/>
    </location>
</feature>
<dbReference type="InterPro" id="IPR051531">
    <property type="entry name" value="N-acetyltransferase"/>
</dbReference>
<dbReference type="InterPro" id="IPR016181">
    <property type="entry name" value="Acyl_CoA_acyltransferase"/>
</dbReference>
<evidence type="ECO:0000259" key="1">
    <source>
        <dbReference type="PROSITE" id="PS51186"/>
    </source>
</evidence>
<reference evidence="2" key="1">
    <citation type="submission" date="2019-11" db="EMBL/GenBank/DDBJ databases">
        <authorList>
            <person name="Feng L."/>
        </authorList>
    </citation>
    <scope>NUCLEOTIDE SEQUENCE</scope>
    <source>
        <strain evidence="2">SsimulansLFYP27</strain>
    </source>
</reference>
<dbReference type="Gene3D" id="3.40.630.30">
    <property type="match status" value="1"/>
</dbReference>
<organism evidence="2">
    <name type="scientific">Staphylococcus simulans</name>
    <dbReference type="NCBI Taxonomy" id="1286"/>
    <lineage>
        <taxon>Bacteria</taxon>
        <taxon>Bacillati</taxon>
        <taxon>Bacillota</taxon>
        <taxon>Bacilli</taxon>
        <taxon>Bacillales</taxon>
        <taxon>Staphylococcaceae</taxon>
        <taxon>Staphylococcus</taxon>
    </lineage>
</organism>
<proteinExistence type="predicted"/>
<accession>A0A6N3BV06</accession>
<gene>
    <name evidence="2" type="ORF">SSLFYP27_01367</name>
</gene>
<dbReference type="Pfam" id="PF13302">
    <property type="entry name" value="Acetyltransf_3"/>
    <property type="match status" value="1"/>
</dbReference>
<protein>
    <submittedName>
        <fullName evidence="2">Ribosomal-protein-S5-alanine N-acetyltransferase</fullName>
    </submittedName>
</protein>
<keyword evidence="2" id="KW-0808">Transferase</keyword>
<sequence length="193" mass="22782">MQFEYLTETTERLEVKPMNTEDYEQWVKGYAGRAMPQSPFDEGCLEIFHYSKAWFQRLIAQQQALIQSDDTYVFGVFRKADGVHLGNFNLVTLARQHFQWAECGYAIHNQFWRQGYAYEAFTAIFKTAKRLKYHRLEAHVHPGNHASIALLKKCGFEYECTRTQFIFENGEWTDRLVYYINLNDTPPLHPTSF</sequence>
<evidence type="ECO:0000313" key="2">
    <source>
        <dbReference type="EMBL" id="VYU07895.1"/>
    </source>
</evidence>
<dbReference type="EMBL" id="CACRUO010000031">
    <property type="protein sequence ID" value="VYU07895.1"/>
    <property type="molecule type" value="Genomic_DNA"/>
</dbReference>
<dbReference type="RefSeq" id="WP_156666720.1">
    <property type="nucleotide sequence ID" value="NZ_CACRUO010000031.1"/>
</dbReference>
<dbReference type="GO" id="GO:0016747">
    <property type="term" value="F:acyltransferase activity, transferring groups other than amino-acyl groups"/>
    <property type="evidence" value="ECO:0007669"/>
    <property type="project" value="InterPro"/>
</dbReference>
<dbReference type="SUPFAM" id="SSF55729">
    <property type="entry name" value="Acyl-CoA N-acyltransferases (Nat)"/>
    <property type="match status" value="1"/>
</dbReference>
<name>A0A6N3BV06_STASI</name>
<dbReference type="AlphaFoldDB" id="A0A6N3BV06"/>
<dbReference type="PROSITE" id="PS51186">
    <property type="entry name" value="GNAT"/>
    <property type="match status" value="1"/>
</dbReference>